<evidence type="ECO:0000313" key="2">
    <source>
        <dbReference type="EMBL" id="MCL1125758.1"/>
    </source>
</evidence>
<dbReference type="InterPro" id="IPR036514">
    <property type="entry name" value="SGNH_hydro_sf"/>
</dbReference>
<evidence type="ECO:0000313" key="3">
    <source>
        <dbReference type="Proteomes" id="UP001203423"/>
    </source>
</evidence>
<dbReference type="Pfam" id="PF00657">
    <property type="entry name" value="Lipase_GDSL"/>
    <property type="match status" value="1"/>
</dbReference>
<protein>
    <submittedName>
        <fullName evidence="2">SGNH/GDSL hydrolase family protein</fullName>
    </submittedName>
</protein>
<keyword evidence="3" id="KW-1185">Reference proteome</keyword>
<dbReference type="InterPro" id="IPR001087">
    <property type="entry name" value="GDSL"/>
</dbReference>
<accession>A0ABT0LDJ2</accession>
<keyword evidence="1" id="KW-0732">Signal</keyword>
<dbReference type="Proteomes" id="UP001203423">
    <property type="component" value="Unassembled WGS sequence"/>
</dbReference>
<organism evidence="2 3">
    <name type="scientific">Shewanella surugensis</name>
    <dbReference type="NCBI Taxonomy" id="212020"/>
    <lineage>
        <taxon>Bacteria</taxon>
        <taxon>Pseudomonadati</taxon>
        <taxon>Pseudomonadota</taxon>
        <taxon>Gammaproteobacteria</taxon>
        <taxon>Alteromonadales</taxon>
        <taxon>Shewanellaceae</taxon>
        <taxon>Shewanella</taxon>
    </lineage>
</organism>
<feature type="signal peptide" evidence="1">
    <location>
        <begin position="1"/>
        <end position="18"/>
    </location>
</feature>
<reference evidence="2 3" key="1">
    <citation type="submission" date="2022-01" db="EMBL/GenBank/DDBJ databases">
        <title>Whole genome-based taxonomy of the Shewanellaceae.</title>
        <authorList>
            <person name="Martin-Rodriguez A.J."/>
        </authorList>
    </citation>
    <scope>NUCLEOTIDE SEQUENCE [LARGE SCALE GENOMIC DNA]</scope>
    <source>
        <strain evidence="2 3">DSM 17177</strain>
    </source>
</reference>
<comment type="caution">
    <text evidence="2">The sequence shown here is derived from an EMBL/GenBank/DDBJ whole genome shotgun (WGS) entry which is preliminary data.</text>
</comment>
<name>A0ABT0LDJ2_9GAMM</name>
<dbReference type="PANTHER" id="PTHR45642:SF141">
    <property type="entry name" value="SECRETED EFFECTOR PROTEIN SSEJ"/>
    <property type="match status" value="1"/>
</dbReference>
<proteinExistence type="predicted"/>
<keyword evidence="2" id="KW-0378">Hydrolase</keyword>
<dbReference type="Gene3D" id="3.40.50.1110">
    <property type="entry name" value="SGNH hydrolase"/>
    <property type="match status" value="1"/>
</dbReference>
<dbReference type="PANTHER" id="PTHR45642">
    <property type="entry name" value="GDSL ESTERASE/LIPASE EXL3"/>
    <property type="match status" value="1"/>
</dbReference>
<dbReference type="GO" id="GO:0016787">
    <property type="term" value="F:hydrolase activity"/>
    <property type="evidence" value="ECO:0007669"/>
    <property type="project" value="UniProtKB-KW"/>
</dbReference>
<feature type="chain" id="PRO_5046505891" evidence="1">
    <location>
        <begin position="19"/>
        <end position="409"/>
    </location>
</feature>
<dbReference type="RefSeq" id="WP_248941092.1">
    <property type="nucleotide sequence ID" value="NZ_JAKIKS010000060.1"/>
</dbReference>
<dbReference type="EMBL" id="JAKIKS010000060">
    <property type="protein sequence ID" value="MCL1125758.1"/>
    <property type="molecule type" value="Genomic_DNA"/>
</dbReference>
<dbReference type="CDD" id="cd01846">
    <property type="entry name" value="fatty_acyltransferase_like"/>
    <property type="match status" value="1"/>
</dbReference>
<evidence type="ECO:0000256" key="1">
    <source>
        <dbReference type="SAM" id="SignalP"/>
    </source>
</evidence>
<sequence>MKKYSLLPLLCLSFYANADTNILSAKEVSATQEDETKTYVKCWYRTDDNHNQAATDWEWALKENGNYYKLKGYWYSANDWNDIFYTETTADTIQKRCEATLDLDNENADITFFAANSRLSHNHSIWTNEAQAQPDKINKIVSFGDSISDTGNFYNFSQGIFPNDSTWFLGHFSNGFVWTEYLAKALDLPLHTWAIGGAAGEDKYIIIKGITGQIETYLEQVQVAKNYQPQNTLVTLEVGLNDFVSYDRTVAAVSEDLEQSIDLLMENGIENILLLNLIDASKAPQFKYATDEDIEKVQTRVEKFNAFIDELVPELQAQGLNITLYDAESIFEQITTMPENFGLRNANDSCLDINENSSINYLQTHALRNDCSTYGSDNYVFWGVSHPTTQAHKIIADDVINTALDNFNF</sequence>
<gene>
    <name evidence="2" type="ORF">L2764_15065</name>
</gene>
<dbReference type="SUPFAM" id="SSF52266">
    <property type="entry name" value="SGNH hydrolase"/>
    <property type="match status" value="1"/>
</dbReference>
<dbReference type="InterPro" id="IPR050592">
    <property type="entry name" value="GDSL_lipolytic_enzyme"/>
</dbReference>